<dbReference type="GO" id="GO:0005829">
    <property type="term" value="C:cytosol"/>
    <property type="evidence" value="ECO:0007669"/>
    <property type="project" value="TreeGrafter"/>
</dbReference>
<evidence type="ECO:0000259" key="5">
    <source>
        <dbReference type="SMART" id="SM00945"/>
    </source>
</evidence>
<evidence type="ECO:0000313" key="6">
    <source>
        <dbReference type="EMBL" id="TCV01543.1"/>
    </source>
</evidence>
<dbReference type="InterPro" id="IPR016103">
    <property type="entry name" value="ProQ/FinO"/>
</dbReference>
<reference evidence="6 7" key="1">
    <citation type="submission" date="2019-03" db="EMBL/GenBank/DDBJ databases">
        <title>Genomic Encyclopedia of Type Strains, Phase IV (KMG-IV): sequencing the most valuable type-strain genomes for metagenomic binning, comparative biology and taxonomic classification.</title>
        <authorList>
            <person name="Goeker M."/>
        </authorList>
    </citation>
    <scope>NUCLEOTIDE SEQUENCE [LARGE SCALE GENOMIC DNA]</scope>
    <source>
        <strain evidence="6 7">DSM 100048</strain>
    </source>
</reference>
<dbReference type="InterPro" id="IPR023529">
    <property type="entry name" value="ProQ"/>
</dbReference>
<dbReference type="InterPro" id="IPR036442">
    <property type="entry name" value="ProQ/FinO_sf"/>
</dbReference>
<dbReference type="RefSeq" id="WP_132474149.1">
    <property type="nucleotide sequence ID" value="NZ_JBHRVM010000001.1"/>
</dbReference>
<evidence type="ECO:0000256" key="3">
    <source>
        <dbReference type="ARBA" id="ARBA00023186"/>
    </source>
</evidence>
<organism evidence="6 7">
    <name type="scientific">Paracandidimonas soli</name>
    <dbReference type="NCBI Taxonomy" id="1917182"/>
    <lineage>
        <taxon>Bacteria</taxon>
        <taxon>Pseudomonadati</taxon>
        <taxon>Pseudomonadota</taxon>
        <taxon>Betaproteobacteria</taxon>
        <taxon>Burkholderiales</taxon>
        <taxon>Alcaligenaceae</taxon>
        <taxon>Paracandidimonas</taxon>
    </lineage>
</organism>
<keyword evidence="7" id="KW-1185">Reference proteome</keyword>
<protein>
    <submittedName>
        <fullName evidence="6">ProP effector</fullName>
    </submittedName>
</protein>
<proteinExistence type="predicted"/>
<dbReference type="PANTHER" id="PTHR38106:SF1">
    <property type="entry name" value="RNA CHAPERONE PROQ"/>
    <property type="match status" value="1"/>
</dbReference>
<feature type="compositionally biased region" description="Basic and acidic residues" evidence="4">
    <location>
        <begin position="44"/>
        <end position="66"/>
    </location>
</feature>
<dbReference type="Proteomes" id="UP000294692">
    <property type="component" value="Unassembled WGS sequence"/>
</dbReference>
<comment type="caution">
    <text evidence="6">The sequence shown here is derived from an EMBL/GenBank/DDBJ whole genome shotgun (WGS) entry which is preliminary data.</text>
</comment>
<evidence type="ECO:0000256" key="2">
    <source>
        <dbReference type="ARBA" id="ARBA00022884"/>
    </source>
</evidence>
<keyword evidence="1" id="KW-0963">Cytoplasm</keyword>
<dbReference type="PANTHER" id="PTHR38106">
    <property type="entry name" value="RNA CHAPERONE PROQ"/>
    <property type="match status" value="1"/>
</dbReference>
<feature type="domain" description="ProQ/FinO" evidence="5">
    <location>
        <begin position="68"/>
        <end position="182"/>
    </location>
</feature>
<dbReference type="AlphaFoldDB" id="A0A4R3VCI7"/>
<dbReference type="SUPFAM" id="SSF48657">
    <property type="entry name" value="FinO-like"/>
    <property type="match status" value="1"/>
</dbReference>
<dbReference type="GO" id="GO:0034057">
    <property type="term" value="F:RNA strand-exchange activity"/>
    <property type="evidence" value="ECO:0007669"/>
    <property type="project" value="InterPro"/>
</dbReference>
<dbReference type="Pfam" id="PF04352">
    <property type="entry name" value="ProQ"/>
    <property type="match status" value="1"/>
</dbReference>
<dbReference type="GO" id="GO:0010608">
    <property type="term" value="P:post-transcriptional regulation of gene expression"/>
    <property type="evidence" value="ECO:0007669"/>
    <property type="project" value="InterPro"/>
</dbReference>
<dbReference type="Gene3D" id="1.10.1710.10">
    <property type="entry name" value="ProQ/FinO domain"/>
    <property type="match status" value="1"/>
</dbReference>
<keyword evidence="2" id="KW-0694">RNA-binding</keyword>
<accession>A0A4R3VCI7</accession>
<sequence>MGFEQLAALRDQLAAEAAKNKRPARKPSSRKDEASHPSQAGKPAQEKAQRKAQDKNRTAQKPRREPQPQVEPVVLNISRLQRQYPKAFPKRPDPKVPLKLGIHNDLYAQSETLGLTQEEIKEAIQTWCQGSRYWSCLVLDAPRIDLSGEVVGVVTEAEAKRAKQLASRQRWQARNAQKKAAKEVKTPAANAKTPAEPGVETKAGAETTAEQAVEQTPAPLVAGTAPFASGQESIAAVSETQPAASDNAAAPDFLPEQDSDTPQGS</sequence>
<evidence type="ECO:0000256" key="1">
    <source>
        <dbReference type="ARBA" id="ARBA00022490"/>
    </source>
</evidence>
<feature type="region of interest" description="Disordered" evidence="4">
    <location>
        <begin position="14"/>
        <end position="73"/>
    </location>
</feature>
<evidence type="ECO:0000256" key="4">
    <source>
        <dbReference type="SAM" id="MobiDB-lite"/>
    </source>
</evidence>
<dbReference type="GO" id="GO:0033592">
    <property type="term" value="F:RNA strand annealing activity"/>
    <property type="evidence" value="ECO:0007669"/>
    <property type="project" value="InterPro"/>
</dbReference>
<feature type="compositionally biased region" description="Polar residues" evidence="4">
    <location>
        <begin position="166"/>
        <end position="175"/>
    </location>
</feature>
<name>A0A4R3VCI7_9BURK</name>
<keyword evidence="3" id="KW-0143">Chaperone</keyword>
<feature type="region of interest" description="Disordered" evidence="4">
    <location>
        <begin position="165"/>
        <end position="265"/>
    </location>
</feature>
<dbReference type="OrthoDB" id="7025208at2"/>
<gene>
    <name evidence="6" type="ORF">EV686_102255</name>
</gene>
<dbReference type="SMART" id="SM00945">
    <property type="entry name" value="ProQ"/>
    <property type="match status" value="1"/>
</dbReference>
<dbReference type="EMBL" id="SMBX01000002">
    <property type="protein sequence ID" value="TCV01543.1"/>
    <property type="molecule type" value="Genomic_DNA"/>
</dbReference>
<evidence type="ECO:0000313" key="7">
    <source>
        <dbReference type="Proteomes" id="UP000294692"/>
    </source>
</evidence>